<accession>A0AA96J7K6</accession>
<sequence length="50" mass="5394">MARDLKRLAIGGAVFLAFWFAVARHPEWLTAVGNWIGSVALGPLVDNATN</sequence>
<keyword evidence="2" id="KW-1185">Reference proteome</keyword>
<reference evidence="1 2" key="1">
    <citation type="submission" date="2023-09" db="EMBL/GenBank/DDBJ databases">
        <title>Demequina sp. a novel bacteria isolated from Capsicum annuum.</title>
        <authorList>
            <person name="Humaira Z."/>
            <person name="Lee J."/>
            <person name="Cho D."/>
        </authorList>
    </citation>
    <scope>NUCLEOTIDE SEQUENCE [LARGE SCALE GENOMIC DNA]</scope>
    <source>
        <strain evidence="1 2">OYTSA14</strain>
    </source>
</reference>
<evidence type="ECO:0000313" key="1">
    <source>
        <dbReference type="EMBL" id="WNM25287.1"/>
    </source>
</evidence>
<protein>
    <submittedName>
        <fullName evidence="1">Uncharacterized protein</fullName>
    </submittedName>
</protein>
<organism evidence="1 2">
    <name type="scientific">Demequina capsici</name>
    <dbReference type="NCBI Taxonomy" id="3075620"/>
    <lineage>
        <taxon>Bacteria</taxon>
        <taxon>Bacillati</taxon>
        <taxon>Actinomycetota</taxon>
        <taxon>Actinomycetes</taxon>
        <taxon>Micrococcales</taxon>
        <taxon>Demequinaceae</taxon>
        <taxon>Demequina</taxon>
    </lineage>
</organism>
<proteinExistence type="predicted"/>
<dbReference type="AlphaFoldDB" id="A0AA96J7K6"/>
<evidence type="ECO:0000313" key="2">
    <source>
        <dbReference type="Proteomes" id="UP001304125"/>
    </source>
</evidence>
<gene>
    <name evidence="1" type="ORF">RN606_03830</name>
</gene>
<dbReference type="EMBL" id="CP134879">
    <property type="protein sequence ID" value="WNM25287.1"/>
    <property type="molecule type" value="Genomic_DNA"/>
</dbReference>
<name>A0AA96J7K6_9MICO</name>
<dbReference type="Proteomes" id="UP001304125">
    <property type="component" value="Chromosome"/>
</dbReference>
<dbReference type="RefSeq" id="WP_313500123.1">
    <property type="nucleotide sequence ID" value="NZ_CP134879.1"/>
</dbReference>